<dbReference type="InterPro" id="IPR015919">
    <property type="entry name" value="Cadherin-like_sf"/>
</dbReference>
<feature type="domain" description="Cadherin" evidence="13">
    <location>
        <begin position="311"/>
        <end position="411"/>
    </location>
</feature>
<keyword evidence="8 11" id="KW-0472">Membrane</keyword>
<dbReference type="GO" id="GO:0005886">
    <property type="term" value="C:plasma membrane"/>
    <property type="evidence" value="ECO:0007669"/>
    <property type="project" value="InterPro"/>
</dbReference>
<evidence type="ECO:0000256" key="2">
    <source>
        <dbReference type="ARBA" id="ARBA00022692"/>
    </source>
</evidence>
<evidence type="ECO:0000259" key="13">
    <source>
        <dbReference type="PROSITE" id="PS50268"/>
    </source>
</evidence>
<feature type="transmembrane region" description="Helical" evidence="11">
    <location>
        <begin position="1160"/>
        <end position="1185"/>
    </location>
</feature>
<dbReference type="PANTHER" id="PTHR24026">
    <property type="entry name" value="FAT ATYPICAL CADHERIN-RELATED"/>
    <property type="match status" value="1"/>
</dbReference>
<proteinExistence type="predicted"/>
<reference evidence="14" key="1">
    <citation type="submission" date="2023-06" db="EMBL/GenBank/DDBJ databases">
        <authorList>
            <person name="Delattre M."/>
        </authorList>
    </citation>
    <scope>NUCLEOTIDE SEQUENCE</scope>
    <source>
        <strain evidence="14">AF72</strain>
    </source>
</reference>
<evidence type="ECO:0000256" key="9">
    <source>
        <dbReference type="ARBA" id="ARBA00023180"/>
    </source>
</evidence>
<evidence type="ECO:0000256" key="10">
    <source>
        <dbReference type="PROSITE-ProRule" id="PRU00043"/>
    </source>
</evidence>
<protein>
    <recommendedName>
        <fullName evidence="13">Cadherin domain-containing protein</fullName>
    </recommendedName>
</protein>
<keyword evidence="5 10" id="KW-0106">Calcium</keyword>
<evidence type="ECO:0000313" key="15">
    <source>
        <dbReference type="Proteomes" id="UP001177023"/>
    </source>
</evidence>
<organism evidence="14 15">
    <name type="scientific">Mesorhabditis spiculigera</name>
    <dbReference type="NCBI Taxonomy" id="96644"/>
    <lineage>
        <taxon>Eukaryota</taxon>
        <taxon>Metazoa</taxon>
        <taxon>Ecdysozoa</taxon>
        <taxon>Nematoda</taxon>
        <taxon>Chromadorea</taxon>
        <taxon>Rhabditida</taxon>
        <taxon>Rhabditina</taxon>
        <taxon>Rhabditomorpha</taxon>
        <taxon>Rhabditoidea</taxon>
        <taxon>Rhabditidae</taxon>
        <taxon>Mesorhabditinae</taxon>
        <taxon>Mesorhabditis</taxon>
    </lineage>
</organism>
<evidence type="ECO:0000256" key="3">
    <source>
        <dbReference type="ARBA" id="ARBA00022729"/>
    </source>
</evidence>
<evidence type="ECO:0000256" key="5">
    <source>
        <dbReference type="ARBA" id="ARBA00022837"/>
    </source>
</evidence>
<gene>
    <name evidence="14" type="ORF">MSPICULIGERA_LOCUS22391</name>
</gene>
<dbReference type="Pfam" id="PF00028">
    <property type="entry name" value="Cadherin"/>
    <property type="match status" value="3"/>
</dbReference>
<feature type="domain" description="Cadherin" evidence="13">
    <location>
        <begin position="826"/>
        <end position="929"/>
    </location>
</feature>
<comment type="caution">
    <text evidence="14">The sequence shown here is derived from an EMBL/GenBank/DDBJ whole genome shotgun (WGS) entry which is preliminary data.</text>
</comment>
<feature type="domain" description="Cadherin" evidence="13">
    <location>
        <begin position="936"/>
        <end position="1054"/>
    </location>
</feature>
<feature type="domain" description="Cadherin" evidence="13">
    <location>
        <begin position="55"/>
        <end position="175"/>
    </location>
</feature>
<dbReference type="InterPro" id="IPR002126">
    <property type="entry name" value="Cadherin-like_dom"/>
</dbReference>
<sequence>MRHTSRRLLPSLFQSLPLLLILLLRLAQATSDVGGSEYEADDVQPPVSNHAPVLQVSATEGFLAETAEIGTTVRVAASMHSDSLQILVHDDDLKAGMPPATYQYILTGLGATIFAVDQRGYVYLNVPEIDADPPNPSTYQLNVQAREVGTQPIRSSQPVTLTIHIMDVNDNSPVFDQPIYMANVTASGAERPVIKIHATDIDAGKFGEVSFKITQVTNGADGNFRLDEETETLMANGDLVPGERYQVVVEAKDGGGRASQAIVIVLATDPAVRYTSAPLPGMETYTAPPSYGITTAWAAAAAPIQSNAEETIQTFVTEVNENTPPNTVVLTLGDETSNRLVYYNIDGGNEEGKFRIDPASGTISTLEEFDRERTAMYSLQIETRSRAPDQHLYWTLIQIAILDVNDNSPHFVGAQPFRLRLSIDDIEELAPNMLIGKVSVEDPDEGENGRLALSIQPPMNRLFKVSHDGLISVNGDFTAEHFGEHKLFVVARDHGDPAREAKAEAIVSVFGTLITVATQTPVTNGASTDEYVEYETDGVTAPFTRLTTTPPTTPDEYEGEEADQIADNGVHTFKSFPPVKPAPAPATVAPARLAPIFDPAELTVSVEENGGQMKIAKVSARYIDGQVGPITYVLQKGDPSLFSVSSFSGSVQILRALDAETDAQYQIQIGTAESATMAIDPTLRHAATLTINVADVNDWIPNFESSHYDFAVQEDTLPGTILGQVHAFDQDRDAPNNQISYRLHSAGGLDEYFTVNEQNGLITLARPVDAFADEKITLKIEASDRGDPAQTSMTNVVVTVEPTQSAVIPEGHTFLNRPSDNQIQFSLRNYTSSVSESVRPPHLVQVLSVTNKPEDTRFVICQIVSGNYRGAFGVTAGNDGNCELRTQMELDRESVERYLLNVTVSADGQTDFALVSVTVLDVNDNVPRFQYDNDLGISTYFAGVASDAGAFARVMTVKAEDADLGNSSVVQYSLDTLAVHHKYFNVSQYGEITTRQSMPAILQKQRINFFEIRVSACDSPVTGQKLCSKADVVINVIGESHRFKMITHGLNPQQLKSHEKDIIRALRQFAGACTLISVEKMAEHTNSAEQQPRTDIYFYAVNPTTRKICRKNEFRRLFDPSSVSMIAGKVQPWFRLDKIAEDAPNDDRTPGGPLAASWKAAGYVLVALAALIILGAALAICCVCVHNNKFKVSQRSMHAYPNPYAPHSKVPMGPMGTIYLPNPPPPNSNADKIYETQMLEMPITDEEMTLKSVSRNNTSHHDQRSFGHMPYRSYGNHPAPSAYEGDFSIEENMYAINVPGRIDPVTKRIQTLVIPAPDYDRQSDRHKSML</sequence>
<keyword evidence="4" id="KW-0677">Repeat</keyword>
<evidence type="ECO:0000256" key="11">
    <source>
        <dbReference type="SAM" id="Phobius"/>
    </source>
</evidence>
<dbReference type="EMBL" id="CATQJA010002691">
    <property type="protein sequence ID" value="CAJ0584332.1"/>
    <property type="molecule type" value="Genomic_DNA"/>
</dbReference>
<dbReference type="CDD" id="cd11304">
    <property type="entry name" value="Cadherin_repeat"/>
    <property type="match status" value="8"/>
</dbReference>
<name>A0AA36DBB6_9BILA</name>
<dbReference type="SUPFAM" id="SSF49313">
    <property type="entry name" value="Cadherin-like"/>
    <property type="match status" value="8"/>
</dbReference>
<feature type="domain" description="Cadherin" evidence="13">
    <location>
        <begin position="176"/>
        <end position="280"/>
    </location>
</feature>
<dbReference type="FunFam" id="2.60.40.60:FF:000315">
    <property type="entry name" value="CaDHerin family"/>
    <property type="match status" value="1"/>
</dbReference>
<keyword evidence="15" id="KW-1185">Reference proteome</keyword>
<dbReference type="PRINTS" id="PR00205">
    <property type="entry name" value="CADHERIN"/>
</dbReference>
<dbReference type="PROSITE" id="PS50268">
    <property type="entry name" value="CADHERIN_2"/>
    <property type="match status" value="8"/>
</dbReference>
<evidence type="ECO:0000256" key="12">
    <source>
        <dbReference type="SAM" id="SignalP"/>
    </source>
</evidence>
<feature type="chain" id="PRO_5041394970" description="Cadherin domain-containing protein" evidence="12">
    <location>
        <begin position="30"/>
        <end position="1330"/>
    </location>
</feature>
<evidence type="ECO:0000313" key="14">
    <source>
        <dbReference type="EMBL" id="CAJ0584332.1"/>
    </source>
</evidence>
<evidence type="ECO:0000256" key="8">
    <source>
        <dbReference type="ARBA" id="ARBA00023136"/>
    </source>
</evidence>
<dbReference type="FunFam" id="2.60.40.60:FF:000033">
    <property type="entry name" value="FAT atypical cadherin 1"/>
    <property type="match status" value="1"/>
</dbReference>
<evidence type="ECO:0000256" key="6">
    <source>
        <dbReference type="ARBA" id="ARBA00022889"/>
    </source>
</evidence>
<dbReference type="Gene3D" id="2.60.40.60">
    <property type="entry name" value="Cadherins"/>
    <property type="match status" value="8"/>
</dbReference>
<keyword evidence="6" id="KW-0130">Cell adhesion</keyword>
<evidence type="ECO:0000256" key="1">
    <source>
        <dbReference type="ARBA" id="ARBA00004167"/>
    </source>
</evidence>
<accession>A0AA36DBB6</accession>
<dbReference type="SMART" id="SM00112">
    <property type="entry name" value="CA"/>
    <property type="match status" value="8"/>
</dbReference>
<evidence type="ECO:0000256" key="4">
    <source>
        <dbReference type="ARBA" id="ARBA00022737"/>
    </source>
</evidence>
<keyword evidence="9" id="KW-0325">Glycoprotein</keyword>
<dbReference type="PROSITE" id="PS00232">
    <property type="entry name" value="CADHERIN_1"/>
    <property type="match status" value="3"/>
</dbReference>
<keyword evidence="2 11" id="KW-0812">Transmembrane</keyword>
<feature type="domain" description="Cadherin" evidence="13">
    <location>
        <begin position="427"/>
        <end position="523"/>
    </location>
</feature>
<keyword evidence="3 12" id="KW-0732">Signal</keyword>
<comment type="subcellular location">
    <subcellularLocation>
        <location evidence="1">Membrane</location>
        <topology evidence="1">Single-pass membrane protein</topology>
    </subcellularLocation>
</comment>
<dbReference type="GO" id="GO:0007156">
    <property type="term" value="P:homophilic cell adhesion via plasma membrane adhesion molecules"/>
    <property type="evidence" value="ECO:0007669"/>
    <property type="project" value="InterPro"/>
</dbReference>
<dbReference type="Proteomes" id="UP001177023">
    <property type="component" value="Unassembled WGS sequence"/>
</dbReference>
<keyword evidence="7 11" id="KW-1133">Transmembrane helix</keyword>
<dbReference type="GO" id="GO:0005509">
    <property type="term" value="F:calcium ion binding"/>
    <property type="evidence" value="ECO:0007669"/>
    <property type="project" value="UniProtKB-UniRule"/>
</dbReference>
<feature type="domain" description="Cadherin" evidence="13">
    <location>
        <begin position="704"/>
        <end position="811"/>
    </location>
</feature>
<feature type="non-terminal residue" evidence="14">
    <location>
        <position position="1"/>
    </location>
</feature>
<feature type="signal peptide" evidence="12">
    <location>
        <begin position="1"/>
        <end position="29"/>
    </location>
</feature>
<dbReference type="PANTHER" id="PTHR24026:SF136">
    <property type="entry name" value="PROTOCADHERIN-23"/>
    <property type="match status" value="1"/>
</dbReference>
<feature type="domain" description="Cadherin" evidence="13">
    <location>
        <begin position="598"/>
        <end position="703"/>
    </location>
</feature>
<evidence type="ECO:0000256" key="7">
    <source>
        <dbReference type="ARBA" id="ARBA00022989"/>
    </source>
</evidence>
<dbReference type="InterPro" id="IPR020894">
    <property type="entry name" value="Cadherin_CS"/>
</dbReference>